<keyword evidence="7 12" id="KW-0863">Zinc-finger</keyword>
<evidence type="ECO:0000256" key="7">
    <source>
        <dbReference type="ARBA" id="ARBA00022771"/>
    </source>
</evidence>
<sequence length="608" mass="70584">MISLNDLKDIIEEIKSRCDIVDIISDYMHLEKSGSNYTGLCPFHSEKTGSFMVSKSKQIYKCFGCNAGGDVISFVMRWENVDFMEAVKILARKCGITLDRNISEEEKKKIQEINKFREIHTEAARFYFANLLRTKNPGYEYLRKRGLSDKIIKKFGLGYSPNSWNSLMNYLLSKGYDKTDLVKCGLITHKTESNKYFDRFRNRVMFPIFNYNGKVIGFGGRVLDDSLPKYLNSPETLVFNKRMNLYGLNISKKGIKDDTLILVEGYMDLISLYQNNIENVVATLGTALTIEQAKLIRRFAKNVIISYDSDQAGQNATLRAIDILLKADIKVKILNLKDCKDPDDFIKKYGFDGYKKAIEESDYYIKFKIDLLKNKYNLKNDTQKMNFVEESTLMLKKLKSPIEKDLYAKYLSDLTNISVDSIRASIGIKVSRNYNNKNNAKHTNVHRKIEQMSKIQDGYLKVETNFIKLLMENKELRNSVISDIKSDEFSIDETKEIFNYIIKNKELDKITIDKIKSLNISEEYIKNINNIEIEEINTYTIDSTKEIIKKIRKNTIENEIKSMSIQIERLSKELDLLKKSNSNTKEVDDKIMKLSLEILKREKIKKDL</sequence>
<dbReference type="Gene3D" id="3.90.980.10">
    <property type="entry name" value="DNA primase, catalytic core, N-terminal domain"/>
    <property type="match status" value="1"/>
</dbReference>
<name>A0ABS8CVX5_9FIRM</name>
<evidence type="ECO:0000256" key="8">
    <source>
        <dbReference type="ARBA" id="ARBA00022833"/>
    </source>
</evidence>
<feature type="zinc finger region" description="CHC2-type" evidence="12">
    <location>
        <begin position="41"/>
        <end position="65"/>
    </location>
</feature>
<dbReference type="SUPFAM" id="SSF56731">
    <property type="entry name" value="DNA primase core"/>
    <property type="match status" value="1"/>
</dbReference>
<evidence type="ECO:0000256" key="3">
    <source>
        <dbReference type="ARBA" id="ARBA00022679"/>
    </source>
</evidence>
<evidence type="ECO:0000256" key="1">
    <source>
        <dbReference type="ARBA" id="ARBA00022478"/>
    </source>
</evidence>
<comment type="cofactor">
    <cofactor evidence="12 13">
        <name>Zn(2+)</name>
        <dbReference type="ChEBI" id="CHEBI:29105"/>
    </cofactor>
    <text evidence="12 13">Binds 1 zinc ion per monomer.</text>
</comment>
<comment type="subunit">
    <text evidence="12">Monomer. Interacts with DnaB.</text>
</comment>
<dbReference type="InterPro" id="IPR030846">
    <property type="entry name" value="DnaG_bac"/>
</dbReference>
<dbReference type="Pfam" id="PF01807">
    <property type="entry name" value="Zn_ribbon_DnaG"/>
    <property type="match status" value="1"/>
</dbReference>
<dbReference type="PANTHER" id="PTHR30313:SF2">
    <property type="entry name" value="DNA PRIMASE"/>
    <property type="match status" value="1"/>
</dbReference>
<dbReference type="InterPro" id="IPR019475">
    <property type="entry name" value="DNA_primase_DnaB-bd"/>
</dbReference>
<feature type="domain" description="Toprim" evidence="15">
    <location>
        <begin position="258"/>
        <end position="339"/>
    </location>
</feature>
<evidence type="ECO:0000256" key="6">
    <source>
        <dbReference type="ARBA" id="ARBA00022723"/>
    </source>
</evidence>
<dbReference type="InterPro" id="IPR013264">
    <property type="entry name" value="DNAG_N"/>
</dbReference>
<dbReference type="PANTHER" id="PTHR30313">
    <property type="entry name" value="DNA PRIMASE"/>
    <property type="match status" value="1"/>
</dbReference>
<keyword evidence="5 12" id="KW-0235">DNA replication</keyword>
<evidence type="ECO:0000259" key="15">
    <source>
        <dbReference type="PROSITE" id="PS50880"/>
    </source>
</evidence>
<dbReference type="InterPro" id="IPR006295">
    <property type="entry name" value="DNA_primase_DnaG"/>
</dbReference>
<dbReference type="Pfam" id="PF10410">
    <property type="entry name" value="DnaB_bind"/>
    <property type="match status" value="1"/>
</dbReference>
<dbReference type="RefSeq" id="WP_226913808.1">
    <property type="nucleotide sequence ID" value="NZ_BAABXU010000001.1"/>
</dbReference>
<keyword evidence="8 12" id="KW-0862">Zinc</keyword>
<dbReference type="GeneID" id="89565213"/>
<keyword evidence="3 12" id="KW-0808">Transferase</keyword>
<evidence type="ECO:0000256" key="4">
    <source>
        <dbReference type="ARBA" id="ARBA00022695"/>
    </source>
</evidence>
<dbReference type="InterPro" id="IPR036977">
    <property type="entry name" value="DNA_primase_Znf_CHC2"/>
</dbReference>
<keyword evidence="4 12" id="KW-0548">Nucleotidyltransferase</keyword>
<dbReference type="InterPro" id="IPR034151">
    <property type="entry name" value="TOPRIM_DnaG_bac"/>
</dbReference>
<evidence type="ECO:0000313" key="17">
    <source>
        <dbReference type="Proteomes" id="UP001299409"/>
    </source>
</evidence>
<dbReference type="SMART" id="SM00400">
    <property type="entry name" value="ZnF_CHCC"/>
    <property type="match status" value="1"/>
</dbReference>
<keyword evidence="1 12" id="KW-0240">DNA-directed RNA polymerase</keyword>
<dbReference type="HAMAP" id="MF_00974">
    <property type="entry name" value="DNA_primase_DnaG"/>
    <property type="match status" value="1"/>
</dbReference>
<evidence type="ECO:0000256" key="10">
    <source>
        <dbReference type="ARBA" id="ARBA00023125"/>
    </source>
</evidence>
<feature type="coiled-coil region" evidence="14">
    <location>
        <begin position="553"/>
        <end position="587"/>
    </location>
</feature>
<protein>
    <recommendedName>
        <fullName evidence="12 13">DNA primase</fullName>
        <ecNumber evidence="12">2.7.7.101</ecNumber>
    </recommendedName>
</protein>
<dbReference type="InterPro" id="IPR050219">
    <property type="entry name" value="DnaG_primase"/>
</dbReference>
<accession>A0ABS8CVX5</accession>
<proteinExistence type="inferred from homology"/>
<keyword evidence="2 12" id="KW-0639">Primosome</keyword>
<reference evidence="16 17" key="1">
    <citation type="submission" date="2021-10" db="EMBL/GenBank/DDBJ databases">
        <title>Collection of gut derived symbiotic bacterial strains cultured from healthy donors.</title>
        <authorList>
            <person name="Lin H."/>
            <person name="Littmann E."/>
            <person name="Claire K."/>
            <person name="Pamer E."/>
        </authorList>
    </citation>
    <scope>NUCLEOTIDE SEQUENCE [LARGE SCALE GENOMIC DNA]</scope>
    <source>
        <strain evidence="16 17">MSK.17.68</strain>
    </source>
</reference>
<dbReference type="InterPro" id="IPR037068">
    <property type="entry name" value="DNA_primase_core_N_sf"/>
</dbReference>
<dbReference type="NCBIfam" id="TIGR01391">
    <property type="entry name" value="dnaG"/>
    <property type="match status" value="1"/>
</dbReference>
<comment type="similarity">
    <text evidence="12 13">Belongs to the DnaG primase family.</text>
</comment>
<keyword evidence="6 12" id="KW-0479">Metal-binding</keyword>
<dbReference type="Pfam" id="PF08275">
    <property type="entry name" value="DNAG_N"/>
    <property type="match status" value="1"/>
</dbReference>
<keyword evidence="11 12" id="KW-0804">Transcription</keyword>
<keyword evidence="14" id="KW-0175">Coiled coil</keyword>
<comment type="function">
    <text evidence="12 13">RNA polymerase that catalyzes the synthesis of short RNA molecules used as primers for DNA polymerase during DNA replication.</text>
</comment>
<dbReference type="SMART" id="SM00493">
    <property type="entry name" value="TOPRIM"/>
    <property type="match status" value="1"/>
</dbReference>
<comment type="domain">
    <text evidence="12">Contains an N-terminal zinc-binding domain, a central core domain that contains the primase activity, and a C-terminal DnaB-binding domain.</text>
</comment>
<evidence type="ECO:0000256" key="12">
    <source>
        <dbReference type="HAMAP-Rule" id="MF_00974"/>
    </source>
</evidence>
<evidence type="ECO:0000313" key="16">
    <source>
        <dbReference type="EMBL" id="MCB5445610.1"/>
    </source>
</evidence>
<dbReference type="SUPFAM" id="SSF57783">
    <property type="entry name" value="Zinc beta-ribbon"/>
    <property type="match status" value="1"/>
</dbReference>
<dbReference type="PROSITE" id="PS50880">
    <property type="entry name" value="TOPRIM"/>
    <property type="match status" value="1"/>
</dbReference>
<comment type="catalytic activity">
    <reaction evidence="12">
        <text>ssDNA + n NTP = ssDNA/pppN(pN)n-1 hybrid + (n-1) diphosphate.</text>
        <dbReference type="EC" id="2.7.7.101"/>
    </reaction>
</comment>
<evidence type="ECO:0000256" key="11">
    <source>
        <dbReference type="ARBA" id="ARBA00023163"/>
    </source>
</evidence>
<dbReference type="EMBL" id="JAJBMB010000004">
    <property type="protein sequence ID" value="MCB5445610.1"/>
    <property type="molecule type" value="Genomic_DNA"/>
</dbReference>
<evidence type="ECO:0000256" key="9">
    <source>
        <dbReference type="ARBA" id="ARBA00022842"/>
    </source>
</evidence>
<evidence type="ECO:0000256" key="13">
    <source>
        <dbReference type="PIRNR" id="PIRNR002811"/>
    </source>
</evidence>
<dbReference type="CDD" id="cd03364">
    <property type="entry name" value="TOPRIM_DnaG_primases"/>
    <property type="match status" value="1"/>
</dbReference>
<dbReference type="Gene3D" id="3.40.1360.10">
    <property type="match status" value="1"/>
</dbReference>
<dbReference type="Gene3D" id="3.90.580.10">
    <property type="entry name" value="Zinc finger, CHC2-type domain"/>
    <property type="match status" value="1"/>
</dbReference>
<keyword evidence="10 12" id="KW-0238">DNA-binding</keyword>
<dbReference type="Proteomes" id="UP001299409">
    <property type="component" value="Unassembled WGS sequence"/>
</dbReference>
<organism evidence="16 17">
    <name type="scientific">Intestinibacter bartlettii</name>
    <dbReference type="NCBI Taxonomy" id="261299"/>
    <lineage>
        <taxon>Bacteria</taxon>
        <taxon>Bacillati</taxon>
        <taxon>Bacillota</taxon>
        <taxon>Clostridia</taxon>
        <taxon>Peptostreptococcales</taxon>
        <taxon>Peptostreptococcaceae</taxon>
        <taxon>Intestinibacter</taxon>
    </lineage>
</organism>
<comment type="caution">
    <text evidence="16">The sequence shown here is derived from an EMBL/GenBank/DDBJ whole genome shotgun (WGS) entry which is preliminary data.</text>
</comment>
<dbReference type="Pfam" id="PF13155">
    <property type="entry name" value="Toprim_2"/>
    <property type="match status" value="1"/>
</dbReference>
<dbReference type="PIRSF" id="PIRSF002811">
    <property type="entry name" value="DnaG"/>
    <property type="match status" value="1"/>
</dbReference>
<keyword evidence="9" id="KW-0460">Magnesium</keyword>
<dbReference type="InterPro" id="IPR002694">
    <property type="entry name" value="Znf_CHC2"/>
</dbReference>
<evidence type="ECO:0000256" key="2">
    <source>
        <dbReference type="ARBA" id="ARBA00022515"/>
    </source>
</evidence>
<gene>
    <name evidence="12 16" type="primary">dnaG</name>
    <name evidence="16" type="ORF">LIP50_05255</name>
</gene>
<evidence type="ECO:0000256" key="5">
    <source>
        <dbReference type="ARBA" id="ARBA00022705"/>
    </source>
</evidence>
<keyword evidence="17" id="KW-1185">Reference proteome</keyword>
<dbReference type="EC" id="2.7.7.101" evidence="12"/>
<evidence type="ECO:0000256" key="14">
    <source>
        <dbReference type="SAM" id="Coils"/>
    </source>
</evidence>
<dbReference type="InterPro" id="IPR006171">
    <property type="entry name" value="TOPRIM_dom"/>
</dbReference>